<feature type="transmembrane region" description="Helical" evidence="1">
    <location>
        <begin position="453"/>
        <end position="474"/>
    </location>
</feature>
<dbReference type="Proteomes" id="UP001207654">
    <property type="component" value="Unassembled WGS sequence"/>
</dbReference>
<keyword evidence="3" id="KW-1185">Reference proteome</keyword>
<organism evidence="2 3">
    <name type="scientific">Archangium lansingense</name>
    <dbReference type="NCBI Taxonomy" id="2995310"/>
    <lineage>
        <taxon>Bacteria</taxon>
        <taxon>Pseudomonadati</taxon>
        <taxon>Myxococcota</taxon>
        <taxon>Myxococcia</taxon>
        <taxon>Myxococcales</taxon>
        <taxon>Cystobacterineae</taxon>
        <taxon>Archangiaceae</taxon>
        <taxon>Archangium</taxon>
    </lineage>
</organism>
<protein>
    <submittedName>
        <fullName evidence="2">Uncharacterized protein</fullName>
    </submittedName>
</protein>
<gene>
    <name evidence="2" type="ORF">OV287_09105</name>
</gene>
<evidence type="ECO:0000313" key="2">
    <source>
        <dbReference type="EMBL" id="MCY1074645.1"/>
    </source>
</evidence>
<reference evidence="2 3" key="1">
    <citation type="submission" date="2022-11" db="EMBL/GenBank/DDBJ databases">
        <title>Minimal conservation of predation-associated metabolite biosynthetic gene clusters underscores biosynthetic potential of Myxococcota including descriptions for ten novel species: Archangium lansinium sp. nov., Myxococcus landrumus sp. nov., Nannocystis bai.</title>
        <authorList>
            <person name="Ahearne A."/>
            <person name="Stevens C."/>
            <person name="Phillips K."/>
        </authorList>
    </citation>
    <scope>NUCLEOTIDE SEQUENCE [LARGE SCALE GENOMIC DNA]</scope>
    <source>
        <strain evidence="2 3">MIWBW</strain>
    </source>
</reference>
<keyword evidence="1" id="KW-0812">Transmembrane</keyword>
<keyword evidence="1" id="KW-1133">Transmembrane helix</keyword>
<evidence type="ECO:0000256" key="1">
    <source>
        <dbReference type="SAM" id="Phobius"/>
    </source>
</evidence>
<dbReference type="RefSeq" id="WP_267533604.1">
    <property type="nucleotide sequence ID" value="NZ_JAPNKA010000001.1"/>
</dbReference>
<keyword evidence="1" id="KW-0472">Membrane</keyword>
<comment type="caution">
    <text evidence="2">The sequence shown here is derived from an EMBL/GenBank/DDBJ whole genome shotgun (WGS) entry which is preliminary data.</text>
</comment>
<evidence type="ECO:0000313" key="3">
    <source>
        <dbReference type="Proteomes" id="UP001207654"/>
    </source>
</evidence>
<name>A0ABT3ZZ17_9BACT</name>
<dbReference type="EMBL" id="JAPNKA010000001">
    <property type="protein sequence ID" value="MCY1074645.1"/>
    <property type="molecule type" value="Genomic_DNA"/>
</dbReference>
<sequence>MSAPMPQPLDALRRQLEGRWEHIEQARERYTQLTRQLGSFQWKRALRSQPELLKQTREHEAELTEVLAYVEHRASREQWPKEHPGRRVLQELRALRAKLEALVHERLTQSLSQVGASFEEALGALEAVAAEPLPQLPGKDEPMLFEDWMLSWTSPGRVWLTPKRLLWQPWSGEPVQVPLGTLERDAITLLPGWIGLHVKKVGLTLFSLSYADTLASLLQFGARVAIQWHEQPQVPDVVTSPAYLRHETHEAPKRWGLSVFGPHGLALLPVRHRALLDFCRNLVGLKLHRPPPQELQRLESLVEMLRRLPTHAFNQALWELTQARGGTFWPSTEFQRLENTALSVRLQAGKQLLVVDSSSGAVLQFLERHPPAQPSQQSKRHPLARFTQPLRNWWQDHNHQVAIAASMALFYVGAYTGPGPENASPLMPAGFALFAWTCMRYSKAKGHSVLPGLLASLLFPLFVCFPLVPLFLVFGSKSKQP</sequence>
<proteinExistence type="predicted"/>
<accession>A0ABT3ZZ17</accession>